<dbReference type="EMBL" id="CP001337">
    <property type="protein sequence ID" value="ACL25284.1"/>
    <property type="molecule type" value="Genomic_DNA"/>
</dbReference>
<gene>
    <name evidence="1" type="ordered locus">Cagg_2411</name>
</gene>
<evidence type="ECO:0000313" key="2">
    <source>
        <dbReference type="Proteomes" id="UP000002508"/>
    </source>
</evidence>
<dbReference type="HOGENOM" id="CLU_1213046_0_0_0"/>
<name>B8G3B1_CHLAD</name>
<evidence type="ECO:0000313" key="1">
    <source>
        <dbReference type="EMBL" id="ACL25284.1"/>
    </source>
</evidence>
<reference evidence="1" key="1">
    <citation type="submission" date="2008-12" db="EMBL/GenBank/DDBJ databases">
        <title>Complete sequence of Chloroflexus aggregans DSM 9485.</title>
        <authorList>
            <consortium name="US DOE Joint Genome Institute"/>
            <person name="Lucas S."/>
            <person name="Copeland A."/>
            <person name="Lapidus A."/>
            <person name="Glavina del Rio T."/>
            <person name="Dalin E."/>
            <person name="Tice H."/>
            <person name="Pitluck S."/>
            <person name="Foster B."/>
            <person name="Larimer F."/>
            <person name="Land M."/>
            <person name="Hauser L."/>
            <person name="Kyrpides N."/>
            <person name="Mikhailova N."/>
            <person name="Bryant D."/>
            <person name="Richardson P."/>
        </authorList>
    </citation>
    <scope>NUCLEOTIDE SEQUENCE</scope>
    <source>
        <strain evidence="1">DSM 9485</strain>
    </source>
</reference>
<dbReference type="KEGG" id="cag:Cagg_2411"/>
<dbReference type="STRING" id="326427.Cagg_2411"/>
<keyword evidence="2" id="KW-1185">Reference proteome</keyword>
<organism evidence="1 2">
    <name type="scientific">Chloroflexus aggregans (strain MD-66 / DSM 9485)</name>
    <dbReference type="NCBI Taxonomy" id="326427"/>
    <lineage>
        <taxon>Bacteria</taxon>
        <taxon>Bacillati</taxon>
        <taxon>Chloroflexota</taxon>
        <taxon>Chloroflexia</taxon>
        <taxon>Chloroflexales</taxon>
        <taxon>Chloroflexineae</taxon>
        <taxon>Chloroflexaceae</taxon>
        <taxon>Chloroflexus</taxon>
    </lineage>
</organism>
<dbReference type="Proteomes" id="UP000002508">
    <property type="component" value="Chromosome"/>
</dbReference>
<sequence length="228" mass="25364">MRHATITLHDTLTFGQPFRSGCLAEPGVPRARPDVADRARRVLPSIGRCTVIVDRSRHCPSLLPASAYGYAKRSSVVAAHPQLPRRVTRLDAPAERRERLVNPFGQMRHRWGVNRVQRRTFGVHDGDAPPGVIPIRRARFVVPHGLAVRQRIVVRPATYVKHLCQQASVSVRWHKPELVGTATTATLLVFNVLLHHVAGHRADRGRHLAARPLRREARVTAGICAATV</sequence>
<accession>B8G3B1</accession>
<protein>
    <submittedName>
        <fullName evidence="1">Uncharacterized protein</fullName>
    </submittedName>
</protein>
<proteinExistence type="predicted"/>
<dbReference type="AlphaFoldDB" id="B8G3B1"/>